<dbReference type="InParanoid" id="F1ZAU0"/>
<dbReference type="HOGENOM" id="CLU_114076_0_0_5"/>
<dbReference type="RefSeq" id="WP_008067074.1">
    <property type="nucleotide sequence ID" value="NZ_AQWK01000006.1"/>
</dbReference>
<protein>
    <submittedName>
        <fullName evidence="1">Sarcosine oxidase gamma subunit</fullName>
    </submittedName>
</protein>
<comment type="caution">
    <text evidence="1">The sequence shown here is derived from an EMBL/GenBank/DDBJ whole genome shotgun (WGS) entry which is preliminary data.</text>
</comment>
<dbReference type="AlphaFoldDB" id="F1ZAU0"/>
<gene>
    <name evidence="1" type="ORF">Y88_0334</name>
</gene>
<reference evidence="1 2" key="1">
    <citation type="journal article" date="2012" name="J. Bacteriol.">
        <title>Draft Genome Sequence of Novosphingobium nitrogenifigens Y88T.</title>
        <authorList>
            <person name="Strabala T.J."/>
            <person name="Macdonald L."/>
            <person name="Liu V."/>
            <person name="Smit A.M."/>
        </authorList>
    </citation>
    <scope>NUCLEOTIDE SEQUENCE [LARGE SCALE GENOMIC DNA]</scope>
    <source>
        <strain evidence="1 2">DSM 19370</strain>
    </source>
</reference>
<dbReference type="InterPro" id="IPR027266">
    <property type="entry name" value="TrmE/GcvT-like"/>
</dbReference>
<accession>F1ZAU0</accession>
<evidence type="ECO:0000313" key="1">
    <source>
        <dbReference type="EMBL" id="EGD58282.1"/>
    </source>
</evidence>
<sequence>MIEIAPLAVSAADIKFGTAPVEGTILGKAVRLSPSQPLVRYSLRAKDIAVLAEALGRKLPEKIGTSLDGIARLGPDEWHALLPAGTGLPLVEGKPLAVIDVSARSVGIVVEGPGAAALIERGCPLDLAQFALGRATRTVFETVEMHLWALAPERYHVDVWRSFAPWLWNSLAEAIV</sequence>
<dbReference type="EMBL" id="AEWJ01000044">
    <property type="protein sequence ID" value="EGD58282.1"/>
    <property type="molecule type" value="Genomic_DNA"/>
</dbReference>
<evidence type="ECO:0000313" key="2">
    <source>
        <dbReference type="Proteomes" id="UP000004728"/>
    </source>
</evidence>
<dbReference type="Proteomes" id="UP000004728">
    <property type="component" value="Unassembled WGS sequence"/>
</dbReference>
<proteinExistence type="predicted"/>
<dbReference type="Gene3D" id="3.30.1360.120">
    <property type="entry name" value="Probable tRNA modification gtpase trme, domain 1"/>
    <property type="match status" value="1"/>
</dbReference>
<dbReference type="Gene3D" id="3.30.70.1520">
    <property type="entry name" value="Heterotetrameric sarcosine oxidase"/>
    <property type="match status" value="1"/>
</dbReference>
<dbReference type="SUPFAM" id="SSF103025">
    <property type="entry name" value="Folate-binding domain"/>
    <property type="match status" value="1"/>
</dbReference>
<dbReference type="eggNOG" id="COG4583">
    <property type="taxonomic scope" value="Bacteria"/>
</dbReference>
<name>F1ZAU0_9SPHN</name>
<organism evidence="1 2">
    <name type="scientific">Novosphingobium nitrogenifigens DSM 19370</name>
    <dbReference type="NCBI Taxonomy" id="983920"/>
    <lineage>
        <taxon>Bacteria</taxon>
        <taxon>Pseudomonadati</taxon>
        <taxon>Pseudomonadota</taxon>
        <taxon>Alphaproteobacteria</taxon>
        <taxon>Sphingomonadales</taxon>
        <taxon>Sphingomonadaceae</taxon>
        <taxon>Novosphingobium</taxon>
    </lineage>
</organism>
<dbReference type="STRING" id="983920.Y88_0334"/>
<dbReference type="OrthoDB" id="9814782at2"/>
<keyword evidence="2" id="KW-1185">Reference proteome</keyword>